<proteinExistence type="inferred from homology"/>
<reference evidence="7 8" key="1">
    <citation type="journal article" date="2010" name="Stand. Genomic Sci.">
        <title>Complete genome sequence of Arcobacter nitrofigilis type strain (CI).</title>
        <authorList>
            <person name="Pati A."/>
            <person name="Gronow S."/>
            <person name="Lapidus A."/>
            <person name="Copeland A."/>
            <person name="Glavina Del Rio T."/>
            <person name="Nolan M."/>
            <person name="Lucas S."/>
            <person name="Tice H."/>
            <person name="Cheng J.F."/>
            <person name="Han C."/>
            <person name="Chertkov O."/>
            <person name="Bruce D."/>
            <person name="Tapia R."/>
            <person name="Goodwin L."/>
            <person name="Pitluck S."/>
            <person name="Liolios K."/>
            <person name="Ivanova N."/>
            <person name="Mavromatis K."/>
            <person name="Chen A."/>
            <person name="Palaniappan K."/>
            <person name="Land M."/>
            <person name="Hauser L."/>
            <person name="Chang Y.J."/>
            <person name="Jeffries C.D."/>
            <person name="Detter J.C."/>
            <person name="Rohde M."/>
            <person name="Goker M."/>
            <person name="Bristow J."/>
            <person name="Eisen J.A."/>
            <person name="Markowitz V."/>
            <person name="Hugenholtz P."/>
            <person name="Klenk H.P."/>
            <person name="Kyrpides N.C."/>
        </authorList>
    </citation>
    <scope>NUCLEOTIDE SEQUENCE [LARGE SCALE GENOMIC DNA]</scope>
    <source>
        <strain evidence="8">ATCC 33309 / DSM 7299 / CCUG 15893 / LMG 7604 / NCTC 12251 / CI</strain>
    </source>
</reference>
<dbReference type="KEGG" id="ant:Arnit_0037"/>
<dbReference type="Gene3D" id="3.20.20.70">
    <property type="entry name" value="Aldolase class I"/>
    <property type="match status" value="1"/>
</dbReference>
<dbReference type="Pfam" id="PF01729">
    <property type="entry name" value="QRPTase_C"/>
    <property type="match status" value="1"/>
</dbReference>
<accession>D5V3J6</accession>
<dbReference type="InterPro" id="IPR013785">
    <property type="entry name" value="Aldolase_TIM"/>
</dbReference>
<organism evidence="7 8">
    <name type="scientific">Arcobacter nitrofigilis (strain ATCC 33309 / DSM 7299 / CCUG 15893 / LMG 7604 / NCTC 12251 / CI)</name>
    <name type="common">Campylobacter nitrofigilis</name>
    <dbReference type="NCBI Taxonomy" id="572480"/>
    <lineage>
        <taxon>Bacteria</taxon>
        <taxon>Pseudomonadati</taxon>
        <taxon>Campylobacterota</taxon>
        <taxon>Epsilonproteobacteria</taxon>
        <taxon>Campylobacterales</taxon>
        <taxon>Arcobacteraceae</taxon>
        <taxon>Arcobacter</taxon>
    </lineage>
</organism>
<dbReference type="InterPro" id="IPR022412">
    <property type="entry name" value="Quinolinate_PRibosylTrfase_N"/>
</dbReference>
<feature type="domain" description="Quinolinate phosphoribosyl transferase C-terminal" evidence="5">
    <location>
        <begin position="107"/>
        <end position="267"/>
    </location>
</feature>
<dbReference type="PANTHER" id="PTHR32179:SF4">
    <property type="entry name" value="PYROPHOSPHORYLASE MODD-RELATED"/>
    <property type="match status" value="1"/>
</dbReference>
<evidence type="ECO:0000313" key="7">
    <source>
        <dbReference type="EMBL" id="ADG91707.1"/>
    </source>
</evidence>
<dbReference type="GO" id="GO:0005737">
    <property type="term" value="C:cytoplasm"/>
    <property type="evidence" value="ECO:0007669"/>
    <property type="project" value="TreeGrafter"/>
</dbReference>
<dbReference type="SUPFAM" id="SSF54675">
    <property type="entry name" value="Nicotinate/Quinolinate PRTase N-terminal domain-like"/>
    <property type="match status" value="1"/>
</dbReference>
<dbReference type="Proteomes" id="UP000000939">
    <property type="component" value="Chromosome"/>
</dbReference>
<dbReference type="STRING" id="572480.Arnit_0037"/>
<evidence type="ECO:0000256" key="3">
    <source>
        <dbReference type="ARBA" id="ARBA00022679"/>
    </source>
</evidence>
<evidence type="ECO:0000259" key="6">
    <source>
        <dbReference type="Pfam" id="PF02749"/>
    </source>
</evidence>
<dbReference type="PANTHER" id="PTHR32179">
    <property type="entry name" value="NICOTINATE-NUCLEOTIDE PYROPHOSPHORYLASE [CARBOXYLATING]"/>
    <property type="match status" value="1"/>
</dbReference>
<dbReference type="AlphaFoldDB" id="D5V3J6"/>
<dbReference type="GO" id="GO:0004514">
    <property type="term" value="F:nicotinate-nucleotide diphosphorylase (carboxylating) activity"/>
    <property type="evidence" value="ECO:0007669"/>
    <property type="project" value="InterPro"/>
</dbReference>
<dbReference type="eggNOG" id="COG0157">
    <property type="taxonomic scope" value="Bacteria"/>
</dbReference>
<name>D5V3J6_ARCNC</name>
<evidence type="ECO:0000256" key="4">
    <source>
        <dbReference type="PIRNR" id="PIRNR006250"/>
    </source>
</evidence>
<dbReference type="HOGENOM" id="CLU_039622_2_1_7"/>
<dbReference type="InterPro" id="IPR036068">
    <property type="entry name" value="Nicotinate_pribotase-like_C"/>
</dbReference>
<evidence type="ECO:0000259" key="5">
    <source>
        <dbReference type="Pfam" id="PF01729"/>
    </source>
</evidence>
<feature type="domain" description="Quinolinate phosphoribosyl transferase N-terminal" evidence="6">
    <location>
        <begin position="21"/>
        <end position="104"/>
    </location>
</feature>
<evidence type="ECO:0000256" key="1">
    <source>
        <dbReference type="ARBA" id="ARBA00009400"/>
    </source>
</evidence>
<dbReference type="FunFam" id="3.20.20.70:FF:000030">
    <property type="entry name" value="Nicotinate-nucleotide pyrophosphorylase, carboxylating"/>
    <property type="match status" value="1"/>
</dbReference>
<evidence type="ECO:0000256" key="2">
    <source>
        <dbReference type="ARBA" id="ARBA00022676"/>
    </source>
</evidence>
<keyword evidence="8" id="KW-1185">Reference proteome</keyword>
<dbReference type="EMBL" id="CP001999">
    <property type="protein sequence ID" value="ADG91707.1"/>
    <property type="molecule type" value="Genomic_DNA"/>
</dbReference>
<comment type="similarity">
    <text evidence="1 4">Belongs to the NadC/ModD family.</text>
</comment>
<protein>
    <submittedName>
        <fullName evidence="7">Quinolinate phosphoribosyl transferase</fullName>
    </submittedName>
</protein>
<keyword evidence="3 4" id="KW-0808">Transferase</keyword>
<sequence length="282" mass="32156">MYNLTDYELQQYINDDIPFLDLTTYLQDKNDKNVSLSIFTRENIIVACSEEAKRIAELLNCKVKSFVPSQTSIKENDVILEFNGKYEDVHKAWRACQILLEYSCKMATYTHKMKEEIRSVNKKCELLSTRKTFPFAKKLCIKSIIIGGAMPHRLGLSESILIFPQHRIAYKNESELLKDIQNFKRKAPEKKIVIETEELDDAKKLMQNGADVLQVDKIEIAILEKIINYRNKNFPNVNILVAGGVNVSNVKEYASLDIQGIVSSAMYSTGMANLGSKMSILN</sequence>
<dbReference type="InterPro" id="IPR027277">
    <property type="entry name" value="NadC/ModD"/>
</dbReference>
<dbReference type="GO" id="GO:0034213">
    <property type="term" value="P:quinolinate catabolic process"/>
    <property type="evidence" value="ECO:0007669"/>
    <property type="project" value="TreeGrafter"/>
</dbReference>
<dbReference type="InterPro" id="IPR002638">
    <property type="entry name" value="Quinolinate_PRibosylTrfase_C"/>
</dbReference>
<dbReference type="RefSeq" id="WP_013133852.1">
    <property type="nucleotide sequence ID" value="NC_014166.1"/>
</dbReference>
<dbReference type="SUPFAM" id="SSF51690">
    <property type="entry name" value="Nicotinate/Quinolinate PRTase C-terminal domain-like"/>
    <property type="match status" value="1"/>
</dbReference>
<evidence type="ECO:0000313" key="8">
    <source>
        <dbReference type="Proteomes" id="UP000000939"/>
    </source>
</evidence>
<dbReference type="InterPro" id="IPR037128">
    <property type="entry name" value="Quinolinate_PRibosylTase_N_sf"/>
</dbReference>
<dbReference type="GO" id="GO:0009435">
    <property type="term" value="P:NAD+ biosynthetic process"/>
    <property type="evidence" value="ECO:0007669"/>
    <property type="project" value="InterPro"/>
</dbReference>
<keyword evidence="2 4" id="KW-0328">Glycosyltransferase</keyword>
<dbReference type="Gene3D" id="3.90.1170.20">
    <property type="entry name" value="Quinolinate phosphoribosyl transferase, N-terminal domain"/>
    <property type="match status" value="1"/>
</dbReference>
<dbReference type="Pfam" id="PF02749">
    <property type="entry name" value="QRPTase_N"/>
    <property type="match status" value="1"/>
</dbReference>
<dbReference type="PIRSF" id="PIRSF006250">
    <property type="entry name" value="NadC_ModD"/>
    <property type="match status" value="1"/>
</dbReference>
<gene>
    <name evidence="7" type="ordered locus">Arnit_0037</name>
</gene>
<dbReference type="OrthoDB" id="9782546at2"/>